<name>A0A1H9RIS0_9BACI</name>
<evidence type="ECO:0000256" key="1">
    <source>
        <dbReference type="ARBA" id="ARBA00022491"/>
    </source>
</evidence>
<gene>
    <name evidence="7" type="ORF">SAMN04487944_1094</name>
</gene>
<evidence type="ECO:0000259" key="6">
    <source>
        <dbReference type="PROSITE" id="PS50977"/>
    </source>
</evidence>
<dbReference type="Pfam" id="PF00440">
    <property type="entry name" value="TetR_N"/>
    <property type="match status" value="1"/>
</dbReference>
<evidence type="ECO:0000313" key="7">
    <source>
        <dbReference type="EMBL" id="SER72690.1"/>
    </source>
</evidence>
<sequence length="207" mass="23497">MNIKTYQESKLQHAENLRQTIVEAAATILHEQGPESVTIRKVADKMECSTKIIYNLFNNKDGLIKLLYLEGCKVLSESFESVSKQENTENYLKSLCEAYWEFSKIHPNYYQLMFGGAFSEFKPEEDSIQATATALEQFTTAVTKAMEKGLIREEDPVQVVQVIWASLHGVIQLHLGGHIESSETAKGIYDNLVTRLIQSYMEERAGH</sequence>
<dbReference type="EMBL" id="FOGL01000009">
    <property type="protein sequence ID" value="SER72690.1"/>
    <property type="molecule type" value="Genomic_DNA"/>
</dbReference>
<dbReference type="PROSITE" id="PS50977">
    <property type="entry name" value="HTH_TETR_2"/>
    <property type="match status" value="1"/>
</dbReference>
<protein>
    <submittedName>
        <fullName evidence="7">Transcriptional regulator, TetR family</fullName>
    </submittedName>
</protein>
<dbReference type="SUPFAM" id="SSF46689">
    <property type="entry name" value="Homeodomain-like"/>
    <property type="match status" value="1"/>
</dbReference>
<reference evidence="7 8" key="1">
    <citation type="submission" date="2016-10" db="EMBL/GenBank/DDBJ databases">
        <authorList>
            <person name="de Groot N.N."/>
        </authorList>
    </citation>
    <scope>NUCLEOTIDE SEQUENCE [LARGE SCALE GENOMIC DNA]</scope>
    <source>
        <strain evidence="7 8">CGMCC 1.7727</strain>
    </source>
</reference>
<dbReference type="STRING" id="531814.SAMN04487944_1094"/>
<evidence type="ECO:0000256" key="5">
    <source>
        <dbReference type="PROSITE-ProRule" id="PRU00335"/>
    </source>
</evidence>
<dbReference type="PANTHER" id="PTHR43479">
    <property type="entry name" value="ACREF/ENVCD OPERON REPRESSOR-RELATED"/>
    <property type="match status" value="1"/>
</dbReference>
<keyword evidence="3 5" id="KW-0238">DNA-binding</keyword>
<keyword evidence="4" id="KW-0804">Transcription</keyword>
<dbReference type="GO" id="GO:0003677">
    <property type="term" value="F:DNA binding"/>
    <property type="evidence" value="ECO:0007669"/>
    <property type="project" value="UniProtKB-UniRule"/>
</dbReference>
<dbReference type="SUPFAM" id="SSF48498">
    <property type="entry name" value="Tetracyclin repressor-like, C-terminal domain"/>
    <property type="match status" value="1"/>
</dbReference>
<dbReference type="AlphaFoldDB" id="A0A1H9RIS0"/>
<organism evidence="7 8">
    <name type="scientific">Gracilibacillus ureilyticus</name>
    <dbReference type="NCBI Taxonomy" id="531814"/>
    <lineage>
        <taxon>Bacteria</taxon>
        <taxon>Bacillati</taxon>
        <taxon>Bacillota</taxon>
        <taxon>Bacilli</taxon>
        <taxon>Bacillales</taxon>
        <taxon>Bacillaceae</taxon>
        <taxon>Gracilibacillus</taxon>
    </lineage>
</organism>
<accession>A0A1H9RIS0</accession>
<dbReference type="InterPro" id="IPR001647">
    <property type="entry name" value="HTH_TetR"/>
</dbReference>
<feature type="DNA-binding region" description="H-T-H motif" evidence="5">
    <location>
        <begin position="38"/>
        <end position="57"/>
    </location>
</feature>
<evidence type="ECO:0000256" key="4">
    <source>
        <dbReference type="ARBA" id="ARBA00023163"/>
    </source>
</evidence>
<dbReference type="OrthoDB" id="66596at2"/>
<keyword evidence="2" id="KW-0805">Transcription regulation</keyword>
<keyword evidence="8" id="KW-1185">Reference proteome</keyword>
<dbReference type="InterPro" id="IPR025996">
    <property type="entry name" value="MT1864/Rv1816-like_C"/>
</dbReference>
<keyword evidence="1" id="KW-0678">Repressor</keyword>
<dbReference type="RefSeq" id="WP_089740687.1">
    <property type="nucleotide sequence ID" value="NZ_FOGL01000009.1"/>
</dbReference>
<dbReference type="Gene3D" id="1.10.357.10">
    <property type="entry name" value="Tetracycline Repressor, domain 2"/>
    <property type="match status" value="1"/>
</dbReference>
<dbReference type="InterPro" id="IPR036271">
    <property type="entry name" value="Tet_transcr_reg_TetR-rel_C_sf"/>
</dbReference>
<dbReference type="Pfam" id="PF13305">
    <property type="entry name" value="TetR_C_33"/>
    <property type="match status" value="1"/>
</dbReference>
<dbReference type="InterPro" id="IPR009057">
    <property type="entry name" value="Homeodomain-like_sf"/>
</dbReference>
<feature type="domain" description="HTH tetR-type" evidence="6">
    <location>
        <begin position="15"/>
        <end position="75"/>
    </location>
</feature>
<dbReference type="PANTHER" id="PTHR43479:SF11">
    <property type="entry name" value="ACREF_ENVCD OPERON REPRESSOR-RELATED"/>
    <property type="match status" value="1"/>
</dbReference>
<evidence type="ECO:0000313" key="8">
    <source>
        <dbReference type="Proteomes" id="UP000199687"/>
    </source>
</evidence>
<dbReference type="InterPro" id="IPR050624">
    <property type="entry name" value="HTH-type_Tx_Regulator"/>
</dbReference>
<evidence type="ECO:0000256" key="3">
    <source>
        <dbReference type="ARBA" id="ARBA00023125"/>
    </source>
</evidence>
<evidence type="ECO:0000256" key="2">
    <source>
        <dbReference type="ARBA" id="ARBA00023015"/>
    </source>
</evidence>
<proteinExistence type="predicted"/>
<dbReference type="Proteomes" id="UP000199687">
    <property type="component" value="Unassembled WGS sequence"/>
</dbReference>